<dbReference type="EMBL" id="JAFHDT010000020">
    <property type="protein sequence ID" value="KAI7795494.1"/>
    <property type="molecule type" value="Genomic_DNA"/>
</dbReference>
<organism evidence="1 2">
    <name type="scientific">Triplophysa rosa</name>
    <name type="common">Cave loach</name>
    <dbReference type="NCBI Taxonomy" id="992332"/>
    <lineage>
        <taxon>Eukaryota</taxon>
        <taxon>Metazoa</taxon>
        <taxon>Chordata</taxon>
        <taxon>Craniata</taxon>
        <taxon>Vertebrata</taxon>
        <taxon>Euteleostomi</taxon>
        <taxon>Actinopterygii</taxon>
        <taxon>Neopterygii</taxon>
        <taxon>Teleostei</taxon>
        <taxon>Ostariophysi</taxon>
        <taxon>Cypriniformes</taxon>
        <taxon>Nemacheilidae</taxon>
        <taxon>Triplophysa</taxon>
    </lineage>
</organism>
<accession>A0A9W7TEJ5</accession>
<sequence>MGNHPCTPSPATIDSIYSVAEEHRIIPDISLDDTVSNFLSLNSSAALNLQYASIQHHLTPDQLSALDTNLTSIFGRSTNVSYGGVGVVALALSFLLESLVSGIIGWTDATGDPFTRPFGTENSSEISSIVSEYLKRVSKSANDVDEMGEITELYDQKLKYALIELYESMTLDRHLNTSGIKQWINGAAIHLHMRIQGIRLASVPKGTAESLRLSYRTGLARLIQLYAGYVRHNVKERTTTPGPPLRAGFLIIEPGRKIRHRVVHNHCQSQAIASAVMTRILSAQNIGMIERFFDETGEMLDNLLCQRDTFELHREQGRVQPRQNVAKRFLNGNGGAVERPVVMTQELNYGS</sequence>
<keyword evidence="2" id="KW-1185">Reference proteome</keyword>
<evidence type="ECO:0000313" key="1">
    <source>
        <dbReference type="EMBL" id="KAI7795494.1"/>
    </source>
</evidence>
<dbReference type="Proteomes" id="UP001059041">
    <property type="component" value="Linkage Group LG20"/>
</dbReference>
<dbReference type="AlphaFoldDB" id="A0A9W7TEJ5"/>
<reference evidence="1" key="1">
    <citation type="submission" date="2021-02" db="EMBL/GenBank/DDBJ databases">
        <title>Comparative genomics reveals that relaxation of natural selection precedes convergent phenotypic evolution of cavefish.</title>
        <authorList>
            <person name="Peng Z."/>
        </authorList>
    </citation>
    <scope>NUCLEOTIDE SEQUENCE</scope>
    <source>
        <tissue evidence="1">Muscle</tissue>
    </source>
</reference>
<name>A0A9W7TEJ5_TRIRA</name>
<evidence type="ECO:0000313" key="2">
    <source>
        <dbReference type="Proteomes" id="UP001059041"/>
    </source>
</evidence>
<gene>
    <name evidence="1" type="ORF">IRJ41_021762</name>
</gene>
<comment type="caution">
    <text evidence="1">The sequence shown here is derived from an EMBL/GenBank/DDBJ whole genome shotgun (WGS) entry which is preliminary data.</text>
</comment>
<proteinExistence type="predicted"/>
<protein>
    <submittedName>
        <fullName evidence="1">Uncharacterized protein</fullName>
    </submittedName>
</protein>